<dbReference type="InterPro" id="IPR036514">
    <property type="entry name" value="SGNH_hydro_sf"/>
</dbReference>
<dbReference type="RefSeq" id="WP_009149854.1">
    <property type="nucleotide sequence ID" value="NZ_GL890953.1"/>
</dbReference>
<dbReference type="HOGENOM" id="CLU_1508979_0_0_3"/>
<dbReference type="EMBL" id="GL890953">
    <property type="protein sequence ID" value="EGJ30487.1"/>
    <property type="molecule type" value="Genomic_DNA"/>
</dbReference>
<organism evidence="2 3">
    <name type="scientific">Moorena producens 3L</name>
    <dbReference type="NCBI Taxonomy" id="489825"/>
    <lineage>
        <taxon>Bacteria</taxon>
        <taxon>Bacillati</taxon>
        <taxon>Cyanobacteriota</taxon>
        <taxon>Cyanophyceae</taxon>
        <taxon>Coleofasciculales</taxon>
        <taxon>Coleofasciculaceae</taxon>
        <taxon>Moorena</taxon>
    </lineage>
</organism>
<keyword evidence="1" id="KW-0472">Membrane</keyword>
<protein>
    <recommendedName>
        <fullName evidence="4">SGNH hydrolase-type esterase domain-containing protein</fullName>
    </recommendedName>
</protein>
<evidence type="ECO:0000313" key="2">
    <source>
        <dbReference type="EMBL" id="EGJ30487.1"/>
    </source>
</evidence>
<keyword evidence="1" id="KW-1133">Transmembrane helix</keyword>
<proteinExistence type="predicted"/>
<keyword evidence="3" id="KW-1185">Reference proteome</keyword>
<name>F4XY90_9CYAN</name>
<feature type="transmembrane region" description="Helical" evidence="1">
    <location>
        <begin position="12"/>
        <end position="35"/>
    </location>
</feature>
<dbReference type="AlphaFoldDB" id="F4XY90"/>
<dbReference type="CDD" id="cd00229">
    <property type="entry name" value="SGNH_hydrolase"/>
    <property type="match status" value="1"/>
</dbReference>
<keyword evidence="1" id="KW-0812">Transmembrane</keyword>
<evidence type="ECO:0000256" key="1">
    <source>
        <dbReference type="SAM" id="Phobius"/>
    </source>
</evidence>
<gene>
    <name evidence="2" type="ORF">LYNGBM3L_50460</name>
</gene>
<evidence type="ECO:0000313" key="3">
    <source>
        <dbReference type="Proteomes" id="UP000003959"/>
    </source>
</evidence>
<accession>F4XY90</accession>
<dbReference type="Gene3D" id="3.40.50.1110">
    <property type="entry name" value="SGNH hydrolase"/>
    <property type="match status" value="1"/>
</dbReference>
<evidence type="ECO:0008006" key="4">
    <source>
        <dbReference type="Google" id="ProtNLM"/>
    </source>
</evidence>
<dbReference type="Proteomes" id="UP000003959">
    <property type="component" value="Unassembled WGS sequence"/>
</dbReference>
<dbReference type="SUPFAM" id="SSF52266">
    <property type="entry name" value="SGNH hydrolase"/>
    <property type="match status" value="1"/>
</dbReference>
<sequence length="178" mass="19787">MARVKNTKKSFGYGLVLFTWLVIILFSPILGTLAINKYSRNAILETWSHWVSEQRNATAVFCGDSLAAGGGHWGPKIGIGYFTTRNLAGNGYTIRQTISQVKKANIYQPKYIIVSAGTNDAFSILDERQTIEDSILDLSKLINSTQSSIILTLPPPTRRPEVNDIIMKLRGKMIRVAQ</sequence>
<reference evidence="3" key="1">
    <citation type="journal article" date="2011" name="Proc. Natl. Acad. Sci. U.S.A.">
        <title>Genomic insights into the physiology and ecology of the marine filamentous cyanobacterium Lyngbya majuscula.</title>
        <authorList>
            <person name="Jones A.C."/>
            <person name="Monroe E.A."/>
            <person name="Podell S."/>
            <person name="Hess W.R."/>
            <person name="Klages S."/>
            <person name="Esquenazi E."/>
            <person name="Niessen S."/>
            <person name="Hoover H."/>
            <person name="Rothmann M."/>
            <person name="Lasken R.S."/>
            <person name="Yates J.R.III."/>
            <person name="Reinhardt R."/>
            <person name="Kube M."/>
            <person name="Burkart M.D."/>
            <person name="Allen E.E."/>
            <person name="Dorrestein P.C."/>
            <person name="Gerwick W.H."/>
            <person name="Gerwick L."/>
        </authorList>
    </citation>
    <scope>NUCLEOTIDE SEQUENCE [LARGE SCALE GENOMIC DNA]</scope>
    <source>
        <strain evidence="3">3L</strain>
    </source>
</reference>